<protein>
    <submittedName>
        <fullName evidence="1">Uncharacterized protein</fullName>
    </submittedName>
</protein>
<evidence type="ECO:0000313" key="1">
    <source>
        <dbReference type="EMBL" id="QOT75732.1"/>
    </source>
</evidence>
<proteinExistence type="predicted"/>
<sequence>MKINESIMPTERGKKYEDPLDAALKKAKLGEVTGGGSSLSKERKIEWVGVDVELIDLGEGLPFLKRKLIELGVPKGSTLEYQLQDKKIEAPLRD</sequence>
<reference evidence="1 2" key="1">
    <citation type="submission" date="2020-10" db="EMBL/GenBank/DDBJ databases">
        <title>Complete genome sequence of Cupriavidus basilensis CCUG 49340T.</title>
        <authorList>
            <person name="Salva-Serra F."/>
            <person name="Donoso R.A."/>
            <person name="Cho K.H."/>
            <person name="Yoo J.A."/>
            <person name="Lee K."/>
            <person name="Yoon S.-H."/>
            <person name="Perez-Pantoja D."/>
            <person name="Moore E.R.B."/>
        </authorList>
    </citation>
    <scope>NUCLEOTIDE SEQUENCE [LARGE SCALE GENOMIC DNA]</scope>
    <source>
        <strain evidence="2">CCUG 49340</strain>
    </source>
</reference>
<dbReference type="GeneID" id="98402485"/>
<dbReference type="EMBL" id="CP062803">
    <property type="protein sequence ID" value="QOT75732.1"/>
    <property type="molecule type" value="Genomic_DNA"/>
</dbReference>
<evidence type="ECO:0000313" key="2">
    <source>
        <dbReference type="Proteomes" id="UP000397656"/>
    </source>
</evidence>
<dbReference type="RefSeq" id="WP_150990939.1">
    <property type="nucleotide sequence ID" value="NZ_CP062803.1"/>
</dbReference>
<dbReference type="Proteomes" id="UP000397656">
    <property type="component" value="Chromosome 1"/>
</dbReference>
<accession>A0A643FM17</accession>
<organism evidence="1 2">
    <name type="scientific">Cupriavidus basilensis</name>
    <dbReference type="NCBI Taxonomy" id="68895"/>
    <lineage>
        <taxon>Bacteria</taxon>
        <taxon>Pseudomonadati</taxon>
        <taxon>Pseudomonadota</taxon>
        <taxon>Betaproteobacteria</taxon>
        <taxon>Burkholderiales</taxon>
        <taxon>Burkholderiaceae</taxon>
        <taxon>Cupriavidus</taxon>
    </lineage>
</organism>
<gene>
    <name evidence="1" type="ORF">F7R26_016345</name>
</gene>
<dbReference type="AlphaFoldDB" id="A0A643FM17"/>
<name>A0A643FM17_9BURK</name>